<dbReference type="AlphaFoldDB" id="A0A1Z3HHT5"/>
<protein>
    <submittedName>
        <fullName evidence="2">Uncharacterized protein</fullName>
    </submittedName>
</protein>
<keyword evidence="1" id="KW-0472">Membrane</keyword>
<name>A0A1Z3HHT5_9CYAN</name>
<dbReference type="Proteomes" id="UP000191901">
    <property type="component" value="Chromosome"/>
</dbReference>
<keyword evidence="1" id="KW-0812">Transmembrane</keyword>
<feature type="transmembrane region" description="Helical" evidence="1">
    <location>
        <begin position="20"/>
        <end position="43"/>
    </location>
</feature>
<organism evidence="2 3">
    <name type="scientific">Halomicronema hongdechloris C2206</name>
    <dbReference type="NCBI Taxonomy" id="1641165"/>
    <lineage>
        <taxon>Bacteria</taxon>
        <taxon>Bacillati</taxon>
        <taxon>Cyanobacteriota</taxon>
        <taxon>Cyanophyceae</taxon>
        <taxon>Nodosilineales</taxon>
        <taxon>Nodosilineaceae</taxon>
        <taxon>Halomicronema</taxon>
    </lineage>
</organism>
<sequence length="487" mass="56637">MAALARSHKIPRRRRTKWLWFERLMALIALVNLALVLFDLSYIRFRDFYLKFVPELTEWYGATYKGIQPERSTVTYLETVDRLEEQVAQTGLQSRQATILLNQLQQQSIELIDENPFQVANKSGTLERIKNMMRDRIGTDSAKVAFRTFWSQDHLSQNPWSEEIDFFNDDIKPLMQTNYFRRIGIDGLPLDWFWQIDGWFILVFGLELAARSFYLCRHYKNVTWLDALLWRWYDLLMVLPFSAVRMPVLGLSRTITVAIRLDQSQLIDLQPLRNRINRFFISQVAIELTEVVILRIIDQCQNLIRAGDVTRWLVDAGTGRRYIDINGIDELQVMSQRFITILVEQVLPQIKPEIDAVLNHSLNQVLGQAPAYGGLRRLPGIGTLPDQLAQRLAAEISTNAYDALKQTLEDDQGAVLIRSLVAKLTDRLRHEVQQDDTLDEFESLTVALLEEVKLNYVRRLAAEDIEQLMEERYRLYNVTQEGRASSN</sequence>
<dbReference type="OrthoDB" id="501625at2"/>
<evidence type="ECO:0000313" key="3">
    <source>
        <dbReference type="Proteomes" id="UP000191901"/>
    </source>
</evidence>
<accession>A0A1Z3HHT5</accession>
<dbReference type="EMBL" id="CP021983">
    <property type="protein sequence ID" value="ASC69840.1"/>
    <property type="molecule type" value="Genomic_DNA"/>
</dbReference>
<keyword evidence="1" id="KW-1133">Transmembrane helix</keyword>
<proteinExistence type="predicted"/>
<gene>
    <name evidence="2" type="ORF">XM38_007700</name>
</gene>
<evidence type="ECO:0000256" key="1">
    <source>
        <dbReference type="SAM" id="Phobius"/>
    </source>
</evidence>
<keyword evidence="3" id="KW-1185">Reference proteome</keyword>
<dbReference type="STRING" id="1641165.XM38_10760"/>
<reference evidence="2 3" key="1">
    <citation type="journal article" date="2016" name="Biochim. Biophys. Acta">
        <title>Characterization of red-shifted phycobilisomes isolated from the chlorophyll f-containing cyanobacterium Halomicronema hongdechloris.</title>
        <authorList>
            <person name="Li Y."/>
            <person name="Lin Y."/>
            <person name="Garvey C.J."/>
            <person name="Birch D."/>
            <person name="Corkery R.W."/>
            <person name="Loughlin P.C."/>
            <person name="Scheer H."/>
            <person name="Willows R.D."/>
            <person name="Chen M."/>
        </authorList>
    </citation>
    <scope>NUCLEOTIDE SEQUENCE [LARGE SCALE GENOMIC DNA]</scope>
    <source>
        <strain evidence="2 3">C2206</strain>
    </source>
</reference>
<dbReference type="RefSeq" id="WP_088429115.1">
    <property type="nucleotide sequence ID" value="NZ_CP021983.2"/>
</dbReference>
<dbReference type="KEGG" id="hhg:XM38_007700"/>
<evidence type="ECO:0000313" key="2">
    <source>
        <dbReference type="EMBL" id="ASC69840.1"/>
    </source>
</evidence>